<dbReference type="PROSITE" id="PS00178">
    <property type="entry name" value="AA_TRNA_LIGASE_I"/>
    <property type="match status" value="1"/>
</dbReference>
<comment type="catalytic activity">
    <reaction evidence="7">
        <text>tRNA(Tyr) + L-tyrosine + ATP = L-tyrosyl-tRNA(Tyr) + AMP + diphosphate + H(+)</text>
        <dbReference type="Rhea" id="RHEA:10220"/>
        <dbReference type="Rhea" id="RHEA-COMP:9706"/>
        <dbReference type="Rhea" id="RHEA-COMP:9707"/>
        <dbReference type="ChEBI" id="CHEBI:15378"/>
        <dbReference type="ChEBI" id="CHEBI:30616"/>
        <dbReference type="ChEBI" id="CHEBI:33019"/>
        <dbReference type="ChEBI" id="CHEBI:58315"/>
        <dbReference type="ChEBI" id="CHEBI:78442"/>
        <dbReference type="ChEBI" id="CHEBI:78536"/>
        <dbReference type="ChEBI" id="CHEBI:456215"/>
        <dbReference type="EC" id="6.1.1.1"/>
    </reaction>
</comment>
<dbReference type="AlphaFoldDB" id="A0A932DSF7"/>
<evidence type="ECO:0000313" key="12">
    <source>
        <dbReference type="EMBL" id="MBI2466022.1"/>
    </source>
</evidence>
<dbReference type="PRINTS" id="PR01040">
    <property type="entry name" value="TRNASYNTHTYR"/>
</dbReference>
<keyword evidence="5 10" id="KW-0648">Protein biosynthesis</keyword>
<evidence type="ECO:0000313" key="13">
    <source>
        <dbReference type="Proteomes" id="UP000709672"/>
    </source>
</evidence>
<evidence type="ECO:0000259" key="11">
    <source>
        <dbReference type="SMART" id="SM00363"/>
    </source>
</evidence>
<dbReference type="GO" id="GO:0005829">
    <property type="term" value="C:cytosol"/>
    <property type="evidence" value="ECO:0007669"/>
    <property type="project" value="TreeGrafter"/>
</dbReference>
<feature type="domain" description="RNA-binding S4" evidence="11">
    <location>
        <begin position="341"/>
        <end position="401"/>
    </location>
</feature>
<dbReference type="InterPro" id="IPR001412">
    <property type="entry name" value="aa-tRNA-synth_I_CS"/>
</dbReference>
<dbReference type="Gene3D" id="3.40.50.620">
    <property type="entry name" value="HUPs"/>
    <property type="match status" value="1"/>
</dbReference>
<keyword evidence="2 10" id="KW-0436">Ligase</keyword>
<comment type="similarity">
    <text evidence="10">Belongs to the class-I aminoacyl-tRNA synthetase family.</text>
</comment>
<dbReference type="Pfam" id="PF00579">
    <property type="entry name" value="tRNA-synt_1b"/>
    <property type="match status" value="1"/>
</dbReference>
<evidence type="ECO:0000256" key="1">
    <source>
        <dbReference type="ARBA" id="ARBA00013160"/>
    </source>
</evidence>
<keyword evidence="3 10" id="KW-0547">Nucleotide-binding</keyword>
<dbReference type="PROSITE" id="PS50889">
    <property type="entry name" value="S4"/>
    <property type="match status" value="1"/>
</dbReference>
<dbReference type="InterPro" id="IPR002305">
    <property type="entry name" value="aa-tRNA-synth_Ic"/>
</dbReference>
<evidence type="ECO:0000256" key="8">
    <source>
        <dbReference type="NCBIfam" id="TIGR00234"/>
    </source>
</evidence>
<dbReference type="Proteomes" id="UP000709672">
    <property type="component" value="Unassembled WGS sequence"/>
</dbReference>
<dbReference type="PANTHER" id="PTHR11766:SF1">
    <property type="entry name" value="TYROSINE--TRNA LIGASE"/>
    <property type="match status" value="1"/>
</dbReference>
<protein>
    <recommendedName>
        <fullName evidence="1 8">Tyrosine--tRNA ligase</fullName>
        <ecNumber evidence="1 8">6.1.1.1</ecNumber>
    </recommendedName>
</protein>
<keyword evidence="9" id="KW-0694">RNA-binding</keyword>
<evidence type="ECO:0000256" key="3">
    <source>
        <dbReference type="ARBA" id="ARBA00022741"/>
    </source>
</evidence>
<dbReference type="InterPro" id="IPR014729">
    <property type="entry name" value="Rossmann-like_a/b/a_fold"/>
</dbReference>
<evidence type="ECO:0000256" key="9">
    <source>
        <dbReference type="PROSITE-ProRule" id="PRU00182"/>
    </source>
</evidence>
<dbReference type="CDD" id="cd00165">
    <property type="entry name" value="S4"/>
    <property type="match status" value="1"/>
</dbReference>
<organism evidence="12 13">
    <name type="scientific">Candidatus Sungiibacteriota bacterium</name>
    <dbReference type="NCBI Taxonomy" id="2750080"/>
    <lineage>
        <taxon>Bacteria</taxon>
        <taxon>Candidatus Sungiibacteriota</taxon>
    </lineage>
</organism>
<gene>
    <name evidence="12" type="ORF">HYV66_02205</name>
</gene>
<dbReference type="GO" id="GO:0003723">
    <property type="term" value="F:RNA binding"/>
    <property type="evidence" value="ECO:0007669"/>
    <property type="project" value="UniProtKB-KW"/>
</dbReference>
<reference evidence="12" key="1">
    <citation type="submission" date="2020-07" db="EMBL/GenBank/DDBJ databases">
        <title>Huge and variable diversity of episymbiotic CPR bacteria and DPANN archaea in groundwater ecosystems.</title>
        <authorList>
            <person name="He C.Y."/>
            <person name="Keren R."/>
            <person name="Whittaker M."/>
            <person name="Farag I.F."/>
            <person name="Doudna J."/>
            <person name="Cate J.H.D."/>
            <person name="Banfield J.F."/>
        </authorList>
    </citation>
    <scope>NUCLEOTIDE SEQUENCE</scope>
    <source>
        <strain evidence="12">NC_groundwater_418_Ag_B-0.1um_45_10</strain>
    </source>
</reference>
<dbReference type="Pfam" id="PF01479">
    <property type="entry name" value="S4"/>
    <property type="match status" value="1"/>
</dbReference>
<comment type="caution">
    <text evidence="12">The sequence shown here is derived from an EMBL/GenBank/DDBJ whole genome shotgun (WGS) entry which is preliminary data.</text>
</comment>
<dbReference type="PANTHER" id="PTHR11766">
    <property type="entry name" value="TYROSYL-TRNA SYNTHETASE"/>
    <property type="match status" value="1"/>
</dbReference>
<evidence type="ECO:0000256" key="6">
    <source>
        <dbReference type="ARBA" id="ARBA00023146"/>
    </source>
</evidence>
<evidence type="ECO:0000256" key="10">
    <source>
        <dbReference type="RuleBase" id="RU363036"/>
    </source>
</evidence>
<dbReference type="EMBL" id="JACPHQ010000027">
    <property type="protein sequence ID" value="MBI2466022.1"/>
    <property type="molecule type" value="Genomic_DNA"/>
</dbReference>
<dbReference type="Gene3D" id="1.10.240.10">
    <property type="entry name" value="Tyrosyl-Transfer RNA Synthetase"/>
    <property type="match status" value="1"/>
</dbReference>
<dbReference type="InterPro" id="IPR002942">
    <property type="entry name" value="S4_RNA-bd"/>
</dbReference>
<dbReference type="Gene3D" id="3.10.290.10">
    <property type="entry name" value="RNA-binding S4 domain"/>
    <property type="match status" value="1"/>
</dbReference>
<keyword evidence="4 10" id="KW-0067">ATP-binding</keyword>
<dbReference type="NCBIfam" id="TIGR00234">
    <property type="entry name" value="tyrS"/>
    <property type="match status" value="1"/>
</dbReference>
<dbReference type="InterPro" id="IPR002307">
    <property type="entry name" value="Tyr-tRNA-ligase"/>
</dbReference>
<dbReference type="GO" id="GO:0005524">
    <property type="term" value="F:ATP binding"/>
    <property type="evidence" value="ECO:0007669"/>
    <property type="project" value="UniProtKB-KW"/>
</dbReference>
<keyword evidence="6 10" id="KW-0030">Aminoacyl-tRNA synthetase</keyword>
<dbReference type="InterPro" id="IPR036986">
    <property type="entry name" value="S4_RNA-bd_sf"/>
</dbReference>
<dbReference type="SUPFAM" id="SSF55174">
    <property type="entry name" value="Alpha-L RNA-binding motif"/>
    <property type="match status" value="1"/>
</dbReference>
<evidence type="ECO:0000256" key="5">
    <source>
        <dbReference type="ARBA" id="ARBA00022917"/>
    </source>
</evidence>
<dbReference type="SUPFAM" id="SSF52374">
    <property type="entry name" value="Nucleotidylyl transferase"/>
    <property type="match status" value="1"/>
</dbReference>
<dbReference type="EC" id="6.1.1.1" evidence="1 8"/>
<sequence length="403" mass="45375">MSKIDTSKEKIEDFLERGVSEIITRDSVAKKLSSGKILRIKHGVDPSGAELHLGHTAAYLKMRDLQEMGHKIVFLVGGFTGRFGDPTQKPQTRTLKSKQETESTAQAYLDQVGQILDVKKLEIRNNSEWFDAMNAENLLKLMSNFTVDQTLERDMFQERMKKSQPIQLHELVYPVLQGYDSVMLKSDLTVIGNDQIFNEKFGRDLQRKSSQEPQDIVAIKILAGLDGQQKMSKSLNNYIALNDSAADKFGKIMSVPDSLIIDYFTLLTRRPIAEIKEMSAALAENSVNPRDLKIKLAGEIVSFFHSAAEAKTAANNFEKTFSKKETPENIETQENKKGEYTCLDFVGLSGLTNSKTEARRLIEDGAVDVDGETVDSPHKKINFTKPVTLRVGKHRFKRMVPRD</sequence>
<proteinExistence type="inferred from homology"/>
<name>A0A932DSF7_9BACT</name>
<dbReference type="GO" id="GO:0004831">
    <property type="term" value="F:tyrosine-tRNA ligase activity"/>
    <property type="evidence" value="ECO:0007669"/>
    <property type="project" value="UniProtKB-UniRule"/>
</dbReference>
<dbReference type="GO" id="GO:0006437">
    <property type="term" value="P:tyrosyl-tRNA aminoacylation"/>
    <property type="evidence" value="ECO:0007669"/>
    <property type="project" value="UniProtKB-UniRule"/>
</dbReference>
<evidence type="ECO:0000256" key="2">
    <source>
        <dbReference type="ARBA" id="ARBA00022598"/>
    </source>
</evidence>
<accession>A0A932DSF7</accession>
<evidence type="ECO:0000256" key="4">
    <source>
        <dbReference type="ARBA" id="ARBA00022840"/>
    </source>
</evidence>
<dbReference type="SMART" id="SM00363">
    <property type="entry name" value="S4"/>
    <property type="match status" value="1"/>
</dbReference>
<evidence type="ECO:0000256" key="7">
    <source>
        <dbReference type="ARBA" id="ARBA00048248"/>
    </source>
</evidence>
<dbReference type="InterPro" id="IPR024088">
    <property type="entry name" value="Tyr-tRNA-ligase_bac-type"/>
</dbReference>